<sequence length="253" mass="27063">MKAGQKAGYPRFKGGDRFDTVEWPKDGDGCRWNSQPEHPTATYVRLQGIGHVRVVQHRPVQGTVKTISVKREGRRWYVVLSCDDVPERPLPATGRQVGVDLGVARFATTSDGEIVGNPRADFHHKTARALIASCDVIAVEKLNVAGMTRSAAGTVDAPGVNVAAKSGLNRSILDAGWARFVNILTGKAEEAGRRIVFVNPARTSIDCHRCGTRCTRPRQDTVICPACGPIDADTNGARNIATRAGLGSGQAAA</sequence>
<gene>
    <name evidence="3" type="ORF">ACFQ07_00945</name>
</gene>
<accession>A0ABW3CAF4</accession>
<dbReference type="Pfam" id="PF07282">
    <property type="entry name" value="Cas12f1-like_TNB"/>
    <property type="match status" value="1"/>
</dbReference>
<dbReference type="InterPro" id="IPR010095">
    <property type="entry name" value="Cas12f1-like_TNB"/>
</dbReference>
<organism evidence="3 4">
    <name type="scientific">Actinomadura adrarensis</name>
    <dbReference type="NCBI Taxonomy" id="1819600"/>
    <lineage>
        <taxon>Bacteria</taxon>
        <taxon>Bacillati</taxon>
        <taxon>Actinomycetota</taxon>
        <taxon>Actinomycetes</taxon>
        <taxon>Streptosporangiales</taxon>
        <taxon>Thermomonosporaceae</taxon>
        <taxon>Actinomadura</taxon>
    </lineage>
</organism>
<comment type="caution">
    <text evidence="3">The sequence shown here is derived from an EMBL/GenBank/DDBJ whole genome shotgun (WGS) entry which is preliminary data.</text>
</comment>
<dbReference type="GO" id="GO:0004519">
    <property type="term" value="F:endonuclease activity"/>
    <property type="evidence" value="ECO:0007669"/>
    <property type="project" value="UniProtKB-KW"/>
</dbReference>
<protein>
    <submittedName>
        <fullName evidence="3">RNA-guided endonuclease InsQ/TnpB family protein</fullName>
    </submittedName>
</protein>
<name>A0ABW3CAF4_9ACTN</name>
<evidence type="ECO:0000259" key="2">
    <source>
        <dbReference type="Pfam" id="PF07282"/>
    </source>
</evidence>
<evidence type="ECO:0000313" key="4">
    <source>
        <dbReference type="Proteomes" id="UP001597083"/>
    </source>
</evidence>
<keyword evidence="3" id="KW-0255">Endonuclease</keyword>
<dbReference type="Proteomes" id="UP001597083">
    <property type="component" value="Unassembled WGS sequence"/>
</dbReference>
<dbReference type="NCBIfam" id="TIGR01766">
    <property type="entry name" value="IS200/IS605 family accessory protein TnpB-like domain"/>
    <property type="match status" value="1"/>
</dbReference>
<keyword evidence="4" id="KW-1185">Reference proteome</keyword>
<dbReference type="EMBL" id="JBHTIR010000123">
    <property type="protein sequence ID" value="MFD0850792.1"/>
    <property type="molecule type" value="Genomic_DNA"/>
</dbReference>
<keyword evidence="3" id="KW-0378">Hydrolase</keyword>
<reference evidence="4" key="1">
    <citation type="journal article" date="2019" name="Int. J. Syst. Evol. Microbiol.">
        <title>The Global Catalogue of Microorganisms (GCM) 10K type strain sequencing project: providing services to taxonomists for standard genome sequencing and annotation.</title>
        <authorList>
            <consortium name="The Broad Institute Genomics Platform"/>
            <consortium name="The Broad Institute Genome Sequencing Center for Infectious Disease"/>
            <person name="Wu L."/>
            <person name="Ma J."/>
        </authorList>
    </citation>
    <scope>NUCLEOTIDE SEQUENCE [LARGE SCALE GENOMIC DNA]</scope>
    <source>
        <strain evidence="4">JCM 31696</strain>
    </source>
</reference>
<evidence type="ECO:0000313" key="3">
    <source>
        <dbReference type="EMBL" id="MFD0850792.1"/>
    </source>
</evidence>
<proteinExistence type="predicted"/>
<feature type="domain" description="Cas12f1-like TNB" evidence="2">
    <location>
        <begin position="177"/>
        <end position="240"/>
    </location>
</feature>
<evidence type="ECO:0000256" key="1">
    <source>
        <dbReference type="ARBA" id="ARBA00023125"/>
    </source>
</evidence>
<keyword evidence="1" id="KW-0238">DNA-binding</keyword>
<dbReference type="NCBIfam" id="NF040570">
    <property type="entry name" value="guided_TnpB"/>
    <property type="match status" value="1"/>
</dbReference>
<keyword evidence="3" id="KW-0540">Nuclease</keyword>